<proteinExistence type="predicted"/>
<gene>
    <name evidence="1" type="ORF">DHETER_LOCUS13545</name>
</gene>
<comment type="caution">
    <text evidence="1">The sequence shown here is derived from an EMBL/GenBank/DDBJ whole genome shotgun (WGS) entry which is preliminary data.</text>
</comment>
<name>A0ACA9Q427_9GLOM</name>
<organism evidence="1 2">
    <name type="scientific">Dentiscutata heterogama</name>
    <dbReference type="NCBI Taxonomy" id="1316150"/>
    <lineage>
        <taxon>Eukaryota</taxon>
        <taxon>Fungi</taxon>
        <taxon>Fungi incertae sedis</taxon>
        <taxon>Mucoromycota</taxon>
        <taxon>Glomeromycotina</taxon>
        <taxon>Glomeromycetes</taxon>
        <taxon>Diversisporales</taxon>
        <taxon>Gigasporaceae</taxon>
        <taxon>Dentiscutata</taxon>
    </lineage>
</organism>
<feature type="non-terminal residue" evidence="1">
    <location>
        <position position="184"/>
    </location>
</feature>
<protein>
    <submittedName>
        <fullName evidence="1">7220_t:CDS:1</fullName>
    </submittedName>
</protein>
<evidence type="ECO:0000313" key="2">
    <source>
        <dbReference type="Proteomes" id="UP000789702"/>
    </source>
</evidence>
<keyword evidence="2" id="KW-1185">Reference proteome</keyword>
<dbReference type="Proteomes" id="UP000789702">
    <property type="component" value="Unassembled WGS sequence"/>
</dbReference>
<feature type="non-terminal residue" evidence="1">
    <location>
        <position position="1"/>
    </location>
</feature>
<accession>A0ACA9Q427</accession>
<sequence>ATFQGVKYALRPLSPNSQLNSKSFKKIKHEDDEKSATYDKKSDINHLGMLLWELTSGITPDDKLLKMNLITNTPSDYADIYNKCCASDPNQRPTLDKIESDLNLLSTNVTVEFITNNITKYYQNTLSDNKISSSKNSNVDNHFKDNKRVTDNQEITITIRNNNNSSRSVITPTAIGNIRNNNNS</sequence>
<reference evidence="1" key="1">
    <citation type="submission" date="2021-06" db="EMBL/GenBank/DDBJ databases">
        <authorList>
            <person name="Kallberg Y."/>
            <person name="Tangrot J."/>
            <person name="Rosling A."/>
        </authorList>
    </citation>
    <scope>NUCLEOTIDE SEQUENCE</scope>
    <source>
        <strain evidence="1">IL203A</strain>
    </source>
</reference>
<dbReference type="EMBL" id="CAJVPU010037615">
    <property type="protein sequence ID" value="CAG8732865.1"/>
    <property type="molecule type" value="Genomic_DNA"/>
</dbReference>
<evidence type="ECO:0000313" key="1">
    <source>
        <dbReference type="EMBL" id="CAG8732865.1"/>
    </source>
</evidence>